<gene>
    <name evidence="2" type="ORF">Mbo2_109</name>
</gene>
<name>A0A9E7IEJ3_9CAUD</name>
<keyword evidence="3" id="KW-1185">Reference proteome</keyword>
<organism evidence="2 3">
    <name type="scientific">Rhodococcus phage Mbo2</name>
    <dbReference type="NCBI Taxonomy" id="2936911"/>
    <lineage>
        <taxon>Viruses</taxon>
        <taxon>Duplodnaviria</taxon>
        <taxon>Heunggongvirae</taxon>
        <taxon>Uroviricota</taxon>
        <taxon>Caudoviricetes</taxon>
        <taxon>Caudoviricetes incertae sedis</taxon>
        <taxon>Mboduovirus</taxon>
        <taxon>Mboduovirus mbo2</taxon>
    </lineage>
</organism>
<dbReference type="InterPro" id="IPR036410">
    <property type="entry name" value="HSP_DnaJ_Cys-rich_dom_sf"/>
</dbReference>
<reference evidence="2" key="1">
    <citation type="submission" date="2022-04" db="EMBL/GenBank/DDBJ databases">
        <authorList>
            <person name="Hwangbo M."/>
            <person name="Wang B."/>
            <person name="Gill J.J."/>
            <person name="Chu K.-H."/>
            <person name="Young R."/>
        </authorList>
    </citation>
    <scope>NUCLEOTIDE SEQUENCE</scope>
</reference>
<proteinExistence type="predicted"/>
<dbReference type="SUPFAM" id="SSF57938">
    <property type="entry name" value="DnaJ/Hsp40 cysteine-rich domain"/>
    <property type="match status" value="1"/>
</dbReference>
<feature type="region of interest" description="Disordered" evidence="1">
    <location>
        <begin position="56"/>
        <end position="75"/>
    </location>
</feature>
<sequence>MTDTREYLPCGVCTTTAPVTRCLGCHGTGELCVPCHAELWESHGEWLEAVRRFPHPQHAPVPESSRKPHGKRTWERPNIDVMDGGEHGRYIECAPCDGDGWIGSETELCTWCGGYGLQFQPKARPPADAARVSAMDAFLEYTRSHPQPLVALPPDPQQEFFSALLANKVTFATDIVNEQYIQTRIHVDPPFGPS</sequence>
<evidence type="ECO:0000313" key="2">
    <source>
        <dbReference type="EMBL" id="URG17479.1"/>
    </source>
</evidence>
<dbReference type="Proteomes" id="UP001057233">
    <property type="component" value="Segment"/>
</dbReference>
<evidence type="ECO:0000313" key="3">
    <source>
        <dbReference type="Proteomes" id="UP001057233"/>
    </source>
</evidence>
<accession>A0A9E7IEJ3</accession>
<evidence type="ECO:0000256" key="1">
    <source>
        <dbReference type="SAM" id="MobiDB-lite"/>
    </source>
</evidence>
<dbReference type="EMBL" id="ON191531">
    <property type="protein sequence ID" value="URG17479.1"/>
    <property type="molecule type" value="Genomic_DNA"/>
</dbReference>
<protein>
    <submittedName>
        <fullName evidence="2">CR-type zinc finger domain protein</fullName>
    </submittedName>
</protein>